<reference evidence="2 3" key="1">
    <citation type="submission" date="2024-02" db="EMBL/GenBank/DDBJ databases">
        <title>First draft genome assembly of two strains of Seiridium cardinale.</title>
        <authorList>
            <person name="Emiliani G."/>
            <person name="Scali E."/>
        </authorList>
    </citation>
    <scope>NUCLEOTIDE SEQUENCE [LARGE SCALE GENOMIC DNA]</scope>
    <source>
        <strain evidence="2 3">BM-138-000479</strain>
    </source>
</reference>
<dbReference type="Proteomes" id="UP001465668">
    <property type="component" value="Unassembled WGS sequence"/>
</dbReference>
<protein>
    <recommendedName>
        <fullName evidence="1">SGNH hydrolase-type esterase domain-containing protein</fullName>
    </recommendedName>
</protein>
<proteinExistence type="predicted"/>
<dbReference type="Pfam" id="PF13472">
    <property type="entry name" value="Lipase_GDSL_2"/>
    <property type="match status" value="1"/>
</dbReference>
<dbReference type="EMBL" id="JARVKM010000002">
    <property type="protein sequence ID" value="KAK9782805.1"/>
    <property type="molecule type" value="Genomic_DNA"/>
</dbReference>
<accession>A0ABR2Y7U7</accession>
<dbReference type="InterPro" id="IPR013830">
    <property type="entry name" value="SGNH_hydro"/>
</dbReference>
<dbReference type="InterPro" id="IPR036514">
    <property type="entry name" value="SGNH_hydro_sf"/>
</dbReference>
<evidence type="ECO:0000313" key="2">
    <source>
        <dbReference type="EMBL" id="KAK9782805.1"/>
    </source>
</evidence>
<comment type="caution">
    <text evidence="2">The sequence shown here is derived from an EMBL/GenBank/DDBJ whole genome shotgun (WGS) entry which is preliminary data.</text>
</comment>
<dbReference type="PANTHER" id="PTHR30383:SF31">
    <property type="entry name" value="SGNH HYDROLASE-TYPE ESTERASE DOMAIN-CONTAINING PROTEIN-RELATED"/>
    <property type="match status" value="1"/>
</dbReference>
<dbReference type="InterPro" id="IPR051532">
    <property type="entry name" value="Ester_Hydrolysis_Enzymes"/>
</dbReference>
<dbReference type="Gene3D" id="3.40.50.1110">
    <property type="entry name" value="SGNH hydrolase"/>
    <property type="match status" value="1"/>
</dbReference>
<feature type="domain" description="SGNH hydrolase-type esterase" evidence="1">
    <location>
        <begin position="57"/>
        <end position="246"/>
    </location>
</feature>
<sequence length="276" mass="29097">MLGSKASLALYATACAYTNVLGLALPGSERIGAVLSEDYLSPRASFAGGILLRIEPLGASITHGVASSDGNGYRKYLRDAIVSNGNEWPGLIIDEVHTKSNTDTPEYKPNLVLLNVGTNDAIQDVDISQAGDRLSSLLADVYAQSPQTTVILSGLIRNGNSTVQDRAVQINAQYQSLASSLQQEGKPIIWANTFYSYNISRKANSSPGVTQKQCSLISSLLVQGPDGPQASDISSDGTHPVDAGYQKMANVWYTAIGAADAKGFLKAAEDNGLSDA</sequence>
<dbReference type="CDD" id="cd01833">
    <property type="entry name" value="XynB_like"/>
    <property type="match status" value="1"/>
</dbReference>
<gene>
    <name evidence="2" type="ORF">SCAR479_01148</name>
</gene>
<evidence type="ECO:0000313" key="3">
    <source>
        <dbReference type="Proteomes" id="UP001465668"/>
    </source>
</evidence>
<keyword evidence="3" id="KW-1185">Reference proteome</keyword>
<dbReference type="PANTHER" id="PTHR30383">
    <property type="entry name" value="THIOESTERASE 1/PROTEASE 1/LYSOPHOSPHOLIPASE L1"/>
    <property type="match status" value="1"/>
</dbReference>
<name>A0ABR2Y7U7_9PEZI</name>
<organism evidence="2 3">
    <name type="scientific">Seiridium cardinale</name>
    <dbReference type="NCBI Taxonomy" id="138064"/>
    <lineage>
        <taxon>Eukaryota</taxon>
        <taxon>Fungi</taxon>
        <taxon>Dikarya</taxon>
        <taxon>Ascomycota</taxon>
        <taxon>Pezizomycotina</taxon>
        <taxon>Sordariomycetes</taxon>
        <taxon>Xylariomycetidae</taxon>
        <taxon>Amphisphaeriales</taxon>
        <taxon>Sporocadaceae</taxon>
        <taxon>Seiridium</taxon>
    </lineage>
</organism>
<dbReference type="SUPFAM" id="SSF52266">
    <property type="entry name" value="SGNH hydrolase"/>
    <property type="match status" value="1"/>
</dbReference>
<evidence type="ECO:0000259" key="1">
    <source>
        <dbReference type="Pfam" id="PF13472"/>
    </source>
</evidence>